<reference evidence="1 2" key="1">
    <citation type="submission" date="2016-10" db="EMBL/GenBank/DDBJ databases">
        <title>Draft genome sequence of Methylobacterium extorquens CP3, a seed endophyte of Crotalaria pumila with plant growth-promoting and metal tolerance properties.</title>
        <authorList>
            <person name="Sanchez-Lopez A.S."/>
            <person name="Van Hamme J.D."/>
            <person name="Thijs S."/>
            <person name="Mcammond B.M."/>
            <person name="Stevens V."/>
            <person name="Gonzalez-Chavez M.D.C."/>
            <person name="Vangronsveld J."/>
        </authorList>
    </citation>
    <scope>NUCLEOTIDE SEQUENCE [LARGE SCALE GENOMIC DNA]</scope>
    <source>
        <strain evidence="1 2">CP3</strain>
    </source>
</reference>
<comment type="caution">
    <text evidence="1">The sequence shown here is derived from an EMBL/GenBank/DDBJ whole genome shotgun (WGS) entry which is preliminary data.</text>
</comment>
<gene>
    <name evidence="1" type="ORF">BK022_20715</name>
</gene>
<accession>A0A1S1P217</accession>
<proteinExistence type="predicted"/>
<dbReference type="RefSeq" id="WP_003601823.1">
    <property type="nucleotide sequence ID" value="NZ_BJVP01000001.1"/>
</dbReference>
<dbReference type="Proteomes" id="UP000180215">
    <property type="component" value="Unassembled WGS sequence"/>
</dbReference>
<protein>
    <submittedName>
        <fullName evidence="1">Uncharacterized protein</fullName>
    </submittedName>
</protein>
<organism evidence="1 2">
    <name type="scientific">Methylorubrum extorquens</name>
    <name type="common">Methylobacterium dichloromethanicum</name>
    <name type="synonym">Methylobacterium extorquens</name>
    <dbReference type="NCBI Taxonomy" id="408"/>
    <lineage>
        <taxon>Bacteria</taxon>
        <taxon>Pseudomonadati</taxon>
        <taxon>Pseudomonadota</taxon>
        <taxon>Alphaproteobacteria</taxon>
        <taxon>Hyphomicrobiales</taxon>
        <taxon>Methylobacteriaceae</taxon>
        <taxon>Methylorubrum</taxon>
    </lineage>
</organism>
<dbReference type="AlphaFoldDB" id="A0A1S1P217"/>
<name>A0A1S1P217_METEX</name>
<dbReference type="InterPro" id="IPR049250">
    <property type="entry name" value="DUF6883"/>
</dbReference>
<sequence length="116" mass="12819">MSAFGGYGPLRVPSDKIVKYLLNVDHPKGGPKARFFLSFGFDPDRPGIMADALLGHFILNPGTLVPATQGALERMVIEGPLMSPDDRNPQVRSVWQREDDGTAWRLITAVPRAMMR</sequence>
<evidence type="ECO:0000313" key="2">
    <source>
        <dbReference type="Proteomes" id="UP000180215"/>
    </source>
</evidence>
<dbReference type="EMBL" id="MNAO01000318">
    <property type="protein sequence ID" value="OHV15207.1"/>
    <property type="molecule type" value="Genomic_DNA"/>
</dbReference>
<evidence type="ECO:0000313" key="1">
    <source>
        <dbReference type="EMBL" id="OHV15207.1"/>
    </source>
</evidence>
<dbReference type="Pfam" id="PF21814">
    <property type="entry name" value="DUF6883"/>
    <property type="match status" value="1"/>
</dbReference>